<dbReference type="InterPro" id="IPR025233">
    <property type="entry name" value="DUF4176"/>
</dbReference>
<dbReference type="AlphaFoldDB" id="A0A1E5KUK5"/>
<accession>A0A1E5KUK5</accession>
<reference evidence="1 2" key="1">
    <citation type="submission" date="2016-09" db="EMBL/GenBank/DDBJ databases">
        <authorList>
            <person name="Capua I."/>
            <person name="De Benedictis P."/>
            <person name="Joannis T."/>
            <person name="Lombin L.H."/>
            <person name="Cattoli G."/>
        </authorList>
    </citation>
    <scope>NUCLEOTIDE SEQUENCE [LARGE SCALE GENOMIC DNA]</scope>
    <source>
        <strain evidence="1 2">LMG 25899</strain>
    </source>
</reference>
<comment type="caution">
    <text evidence="1">The sequence shown here is derived from an EMBL/GenBank/DDBJ whole genome shotgun (WGS) entry which is preliminary data.</text>
</comment>
<evidence type="ECO:0008006" key="3">
    <source>
        <dbReference type="Google" id="ProtNLM"/>
    </source>
</evidence>
<keyword evidence="2" id="KW-1185">Reference proteome</keyword>
<organism evidence="1 2">
    <name type="scientific">Enterococcus rivorum</name>
    <dbReference type="NCBI Taxonomy" id="762845"/>
    <lineage>
        <taxon>Bacteria</taxon>
        <taxon>Bacillati</taxon>
        <taxon>Bacillota</taxon>
        <taxon>Bacilli</taxon>
        <taxon>Lactobacillales</taxon>
        <taxon>Enterococcaceae</taxon>
        <taxon>Enterococcus</taxon>
    </lineage>
</organism>
<gene>
    <name evidence="1" type="ORF">BCR26_04515</name>
</gene>
<dbReference type="Proteomes" id="UP000095256">
    <property type="component" value="Unassembled WGS sequence"/>
</dbReference>
<name>A0A1E5KUK5_9ENTE</name>
<protein>
    <recommendedName>
        <fullName evidence="3">DUF4176 domain-containing protein</fullName>
    </recommendedName>
</protein>
<proteinExistence type="predicted"/>
<dbReference type="EMBL" id="MIEK01000045">
    <property type="protein sequence ID" value="OEH81557.1"/>
    <property type="molecule type" value="Genomic_DNA"/>
</dbReference>
<sequence length="109" mass="12414">MINSQEKKMKDNILPLGTVVILEDGDGSELMIVARGSVIEEKKKMFYYDYGAVLVPQGMLAPEAVYFFNKENVAKIIFKGYENDSEREFQIGYDEMIEKSGYKKGTILN</sequence>
<dbReference type="Pfam" id="PF13780">
    <property type="entry name" value="DUF4176"/>
    <property type="match status" value="1"/>
</dbReference>
<evidence type="ECO:0000313" key="1">
    <source>
        <dbReference type="EMBL" id="OEH81557.1"/>
    </source>
</evidence>
<dbReference type="STRING" id="762845.BCR26_04515"/>
<evidence type="ECO:0000313" key="2">
    <source>
        <dbReference type="Proteomes" id="UP000095256"/>
    </source>
</evidence>